<dbReference type="Pfam" id="PF00035">
    <property type="entry name" value="dsrm"/>
    <property type="match status" value="1"/>
</dbReference>
<feature type="region of interest" description="Disordered" evidence="2">
    <location>
        <begin position="15"/>
        <end position="37"/>
    </location>
</feature>
<dbReference type="Proteomes" id="UP001316803">
    <property type="component" value="Unassembled WGS sequence"/>
</dbReference>
<accession>A0AAN8EJ75</accession>
<proteinExistence type="predicted"/>
<dbReference type="InterPro" id="IPR014720">
    <property type="entry name" value="dsRBD_dom"/>
</dbReference>
<dbReference type="PROSITE" id="PS50137">
    <property type="entry name" value="DS_RBD"/>
    <property type="match status" value="1"/>
</dbReference>
<evidence type="ECO:0000259" key="3">
    <source>
        <dbReference type="PROSITE" id="PS50137"/>
    </source>
</evidence>
<keyword evidence="1" id="KW-0694">RNA-binding</keyword>
<evidence type="ECO:0000313" key="5">
    <source>
        <dbReference type="Proteomes" id="UP001316803"/>
    </source>
</evidence>
<gene>
    <name evidence="4" type="ORF">OHC33_010611</name>
</gene>
<evidence type="ECO:0000256" key="1">
    <source>
        <dbReference type="PROSITE-ProRule" id="PRU00266"/>
    </source>
</evidence>
<feature type="domain" description="DRBM" evidence="3">
    <location>
        <begin position="187"/>
        <end position="252"/>
    </location>
</feature>
<organism evidence="4 5">
    <name type="scientific">Knufia fluminis</name>
    <dbReference type="NCBI Taxonomy" id="191047"/>
    <lineage>
        <taxon>Eukaryota</taxon>
        <taxon>Fungi</taxon>
        <taxon>Dikarya</taxon>
        <taxon>Ascomycota</taxon>
        <taxon>Pezizomycotina</taxon>
        <taxon>Eurotiomycetes</taxon>
        <taxon>Chaetothyriomycetidae</taxon>
        <taxon>Chaetothyriales</taxon>
        <taxon>Trichomeriaceae</taxon>
        <taxon>Knufia</taxon>
    </lineage>
</organism>
<protein>
    <recommendedName>
        <fullName evidence="3">DRBM domain-containing protein</fullName>
    </recommendedName>
</protein>
<dbReference type="CDD" id="cd00048">
    <property type="entry name" value="DSRM_SF"/>
    <property type="match status" value="1"/>
</dbReference>
<dbReference type="GO" id="GO:0003723">
    <property type="term" value="F:RNA binding"/>
    <property type="evidence" value="ECO:0007669"/>
    <property type="project" value="UniProtKB-UniRule"/>
</dbReference>
<name>A0AAN8EJ75_9EURO</name>
<dbReference type="EMBL" id="JAKLMC020000049">
    <property type="protein sequence ID" value="KAK5948301.1"/>
    <property type="molecule type" value="Genomic_DNA"/>
</dbReference>
<reference evidence="4 5" key="1">
    <citation type="submission" date="2022-12" db="EMBL/GenBank/DDBJ databases">
        <title>Genomic features and morphological characterization of a novel Knufia sp. strain isolated from spacecraft assembly facility.</title>
        <authorList>
            <person name="Teixeira M."/>
            <person name="Chander A.M."/>
            <person name="Stajich J.E."/>
            <person name="Venkateswaran K."/>
        </authorList>
    </citation>
    <scope>NUCLEOTIDE SEQUENCE [LARGE SCALE GENOMIC DNA]</scope>
    <source>
        <strain evidence="4 5">FJI-L2-BK-P2</strain>
    </source>
</reference>
<feature type="compositionally biased region" description="Low complexity" evidence="2">
    <location>
        <begin position="26"/>
        <end position="36"/>
    </location>
</feature>
<dbReference type="AlphaFoldDB" id="A0AAN8EJ75"/>
<sequence>MSIFTDSTNDAPMSSICDVGCEQSDMDTSSSEVSSDATPPKDYWFGRKYFECVLAQHILQGSRLHESVAQIDSQLEGAIQSFPYVQSLTELRSQGLEPLLPVLDTDPEHGAYRLMMFCIGAVVRNGDRKQKAALLSVLRQYKVKPDRPSSFWSPAGNAREGVSGRKHAHKMEQFVDDTNVTTLDLGRYATALKEYGDKHEFVPTYHVMEMCRVPPRFRAIVTVDGSVYVGTAKTKKQARHEAAREACLEMEIDA</sequence>
<dbReference type="Gene3D" id="3.30.160.20">
    <property type="match status" value="1"/>
</dbReference>
<evidence type="ECO:0000256" key="2">
    <source>
        <dbReference type="SAM" id="MobiDB-lite"/>
    </source>
</evidence>
<dbReference type="SUPFAM" id="SSF54768">
    <property type="entry name" value="dsRNA-binding domain-like"/>
    <property type="match status" value="1"/>
</dbReference>
<evidence type="ECO:0000313" key="4">
    <source>
        <dbReference type="EMBL" id="KAK5948301.1"/>
    </source>
</evidence>
<keyword evidence="5" id="KW-1185">Reference proteome</keyword>
<comment type="caution">
    <text evidence="4">The sequence shown here is derived from an EMBL/GenBank/DDBJ whole genome shotgun (WGS) entry which is preliminary data.</text>
</comment>
<dbReference type="SMART" id="SM00358">
    <property type="entry name" value="DSRM"/>
    <property type="match status" value="1"/>
</dbReference>